<feature type="compositionally biased region" description="Low complexity" evidence="3">
    <location>
        <begin position="44"/>
        <end position="59"/>
    </location>
</feature>
<evidence type="ECO:0000256" key="3">
    <source>
        <dbReference type="SAM" id="MobiDB-lite"/>
    </source>
</evidence>
<evidence type="ECO:0000313" key="5">
    <source>
        <dbReference type="EMBL" id="TKA76868.1"/>
    </source>
</evidence>
<feature type="compositionally biased region" description="Low complexity" evidence="3">
    <location>
        <begin position="73"/>
        <end position="85"/>
    </location>
</feature>
<dbReference type="PANTHER" id="PTHR46551:SF1">
    <property type="entry name" value="SAP DOMAIN-CONTAINING RIBONUCLEOPROTEIN"/>
    <property type="match status" value="1"/>
</dbReference>
<gene>
    <name evidence="5" type="ORF">B0A49_04111</name>
    <name evidence="6" type="ORF">B0A49_04282</name>
</gene>
<dbReference type="InterPro" id="IPR052240">
    <property type="entry name" value="SAP_domain_ribonucleoprotein"/>
</dbReference>
<protein>
    <recommendedName>
        <fullName evidence="4">SAP domain-containing protein</fullName>
    </recommendedName>
</protein>
<feature type="compositionally biased region" description="Acidic residues" evidence="3">
    <location>
        <begin position="60"/>
        <end position="70"/>
    </location>
</feature>
<dbReference type="SUPFAM" id="SSF68906">
    <property type="entry name" value="SAP domain"/>
    <property type="match status" value="1"/>
</dbReference>
<dbReference type="InterPro" id="IPR040746">
    <property type="entry name" value="THO1_MOS11_C"/>
</dbReference>
<sequence length="280" mass="29447">MSDYTKLKNAELETLLRERSLPHTGKKADLVARLQESDSKKASAETPTTAAASSTALAPAEDEIDWDDDDTTKATTAPAAAAVAAGGLGEVGDPQKVPNQVADIDPATTEDLTVHPPADNEPSATQASGDVGATAKPAETAEPVKEKTPVDFTSGLATTTLDEEIEKRRARAKKFGMEESADDALKALERAKKFGGTSEVPKGLNEALPERKERKRGRGGDDGEKGGNKRQSQGRSGGRQSGGRDRRPSPQKGRSGGPGWMSEADRAKAEARKAKFATAT</sequence>
<dbReference type="GO" id="GO:0016973">
    <property type="term" value="P:poly(A)+ mRNA export from nucleus"/>
    <property type="evidence" value="ECO:0007669"/>
    <property type="project" value="TreeGrafter"/>
</dbReference>
<dbReference type="EMBL" id="NAJN01000200">
    <property type="protein sequence ID" value="TKA77185.1"/>
    <property type="molecule type" value="Genomic_DNA"/>
</dbReference>
<dbReference type="GO" id="GO:0005634">
    <property type="term" value="C:nucleus"/>
    <property type="evidence" value="ECO:0007669"/>
    <property type="project" value="TreeGrafter"/>
</dbReference>
<comment type="caution">
    <text evidence="5">The sequence shown here is derived from an EMBL/GenBank/DDBJ whole genome shotgun (WGS) entry which is preliminary data.</text>
</comment>
<dbReference type="STRING" id="331657.A0A4U0XMR9"/>
<comment type="similarity">
    <text evidence="2">Belongs to the SAP domain-containing ribonucleoprotein family.</text>
</comment>
<dbReference type="PANTHER" id="PTHR46551">
    <property type="entry name" value="SAP DOMAIN-CONTAINING RIBONUCLEOPROTEIN"/>
    <property type="match status" value="1"/>
</dbReference>
<dbReference type="Gene3D" id="1.10.720.30">
    <property type="entry name" value="SAP domain"/>
    <property type="match status" value="1"/>
</dbReference>
<dbReference type="Proteomes" id="UP000308768">
    <property type="component" value="Unassembled WGS sequence"/>
</dbReference>
<dbReference type="EMBL" id="NAJN01000215">
    <property type="protein sequence ID" value="TKA76868.1"/>
    <property type="molecule type" value="Genomic_DNA"/>
</dbReference>
<evidence type="ECO:0000313" key="6">
    <source>
        <dbReference type="EMBL" id="TKA77185.1"/>
    </source>
</evidence>
<feature type="compositionally biased region" description="Basic and acidic residues" evidence="3">
    <location>
        <begin position="208"/>
        <end position="227"/>
    </location>
</feature>
<name>A0A4U0XMR9_9PEZI</name>
<feature type="region of interest" description="Disordered" evidence="3">
    <location>
        <begin position="34"/>
        <end position="165"/>
    </location>
</feature>
<proteinExistence type="inferred from homology"/>
<dbReference type="InterPro" id="IPR003034">
    <property type="entry name" value="SAP_dom"/>
</dbReference>
<dbReference type="PROSITE" id="PS50800">
    <property type="entry name" value="SAP"/>
    <property type="match status" value="1"/>
</dbReference>
<keyword evidence="7" id="KW-1185">Reference proteome</keyword>
<dbReference type="OrthoDB" id="445357at2759"/>
<feature type="region of interest" description="Disordered" evidence="3">
    <location>
        <begin position="192"/>
        <end position="280"/>
    </location>
</feature>
<evidence type="ECO:0000313" key="7">
    <source>
        <dbReference type="Proteomes" id="UP000308768"/>
    </source>
</evidence>
<dbReference type="Pfam" id="PF18592">
    <property type="entry name" value="Tho1_MOS11_C"/>
    <property type="match status" value="1"/>
</dbReference>
<feature type="domain" description="SAP" evidence="4">
    <location>
        <begin position="4"/>
        <end position="38"/>
    </location>
</feature>
<organism evidence="5 7">
    <name type="scientific">Cryomyces minteri</name>
    <dbReference type="NCBI Taxonomy" id="331657"/>
    <lineage>
        <taxon>Eukaryota</taxon>
        <taxon>Fungi</taxon>
        <taxon>Dikarya</taxon>
        <taxon>Ascomycota</taxon>
        <taxon>Pezizomycotina</taxon>
        <taxon>Dothideomycetes</taxon>
        <taxon>Dothideomycetes incertae sedis</taxon>
        <taxon>Cryomyces</taxon>
    </lineage>
</organism>
<keyword evidence="1" id="KW-0597">Phosphoprotein</keyword>
<evidence type="ECO:0000256" key="2">
    <source>
        <dbReference type="ARBA" id="ARBA00046328"/>
    </source>
</evidence>
<dbReference type="SMART" id="SM00513">
    <property type="entry name" value="SAP"/>
    <property type="match status" value="1"/>
</dbReference>
<dbReference type="AlphaFoldDB" id="A0A4U0XMR9"/>
<dbReference type="InterPro" id="IPR036361">
    <property type="entry name" value="SAP_dom_sf"/>
</dbReference>
<accession>A0A4U0XMR9</accession>
<dbReference type="Pfam" id="PF02037">
    <property type="entry name" value="SAP"/>
    <property type="match status" value="1"/>
</dbReference>
<feature type="compositionally biased region" description="Basic and acidic residues" evidence="3">
    <location>
        <begin position="34"/>
        <end position="43"/>
    </location>
</feature>
<evidence type="ECO:0000256" key="1">
    <source>
        <dbReference type="ARBA" id="ARBA00022553"/>
    </source>
</evidence>
<reference evidence="5 7" key="1">
    <citation type="submission" date="2017-03" db="EMBL/GenBank/DDBJ databases">
        <title>Genomes of endolithic fungi from Antarctica.</title>
        <authorList>
            <person name="Coleine C."/>
            <person name="Masonjones S."/>
            <person name="Stajich J.E."/>
        </authorList>
    </citation>
    <scope>NUCLEOTIDE SEQUENCE [LARGE SCALE GENOMIC DNA]</scope>
    <source>
        <strain evidence="5 7">CCFEE 5187</strain>
    </source>
</reference>
<feature type="compositionally biased region" description="Basic and acidic residues" evidence="3">
    <location>
        <begin position="263"/>
        <end position="273"/>
    </location>
</feature>
<evidence type="ECO:0000259" key="4">
    <source>
        <dbReference type="PROSITE" id="PS50800"/>
    </source>
</evidence>